<evidence type="ECO:0000259" key="1">
    <source>
        <dbReference type="Pfam" id="PF07045"/>
    </source>
</evidence>
<dbReference type="OrthoDB" id="9806380at2"/>
<keyword evidence="3" id="KW-1185">Reference proteome</keyword>
<evidence type="ECO:0000313" key="3">
    <source>
        <dbReference type="Proteomes" id="UP000294513"/>
    </source>
</evidence>
<dbReference type="InterPro" id="IPR010753">
    <property type="entry name" value="DUF1330"/>
</dbReference>
<protein>
    <submittedName>
        <fullName evidence="2">DUF1330 domain-containing protein</fullName>
    </submittedName>
</protein>
<dbReference type="PANTHER" id="PTHR41521:SF4">
    <property type="entry name" value="BLR0684 PROTEIN"/>
    <property type="match status" value="1"/>
</dbReference>
<reference evidence="2 3" key="1">
    <citation type="submission" date="2019-03" db="EMBL/GenBank/DDBJ databases">
        <title>Draft genome sequences of novel Actinobacteria.</title>
        <authorList>
            <person name="Sahin N."/>
            <person name="Ay H."/>
            <person name="Saygin H."/>
        </authorList>
    </citation>
    <scope>NUCLEOTIDE SEQUENCE [LARGE SCALE GENOMIC DNA]</scope>
    <source>
        <strain evidence="2 3">H3C3</strain>
    </source>
</reference>
<gene>
    <name evidence="2" type="ORF">E1298_03090</name>
</gene>
<dbReference type="Pfam" id="PF07045">
    <property type="entry name" value="DUF1330"/>
    <property type="match status" value="1"/>
</dbReference>
<dbReference type="Gene3D" id="3.30.70.100">
    <property type="match status" value="1"/>
</dbReference>
<dbReference type="AlphaFoldDB" id="A0A4R5CDR1"/>
<dbReference type="EMBL" id="SMKU01000006">
    <property type="protein sequence ID" value="TDD96440.1"/>
    <property type="molecule type" value="Genomic_DNA"/>
</dbReference>
<proteinExistence type="predicted"/>
<accession>A0A4R5CDR1</accession>
<comment type="caution">
    <text evidence="2">The sequence shown here is derived from an EMBL/GenBank/DDBJ whole genome shotgun (WGS) entry which is preliminary data.</text>
</comment>
<evidence type="ECO:0000313" key="2">
    <source>
        <dbReference type="EMBL" id="TDD96440.1"/>
    </source>
</evidence>
<dbReference type="Proteomes" id="UP000294513">
    <property type="component" value="Unassembled WGS sequence"/>
</dbReference>
<organism evidence="2 3">
    <name type="scientific">Actinomadura rubrisoli</name>
    <dbReference type="NCBI Taxonomy" id="2530368"/>
    <lineage>
        <taxon>Bacteria</taxon>
        <taxon>Bacillati</taxon>
        <taxon>Actinomycetota</taxon>
        <taxon>Actinomycetes</taxon>
        <taxon>Streptosporangiales</taxon>
        <taxon>Thermomonosporaceae</taxon>
        <taxon>Actinomadura</taxon>
    </lineage>
</organism>
<dbReference type="RefSeq" id="WP_131889191.1">
    <property type="nucleotide sequence ID" value="NZ_SMKU01000006.1"/>
</dbReference>
<dbReference type="SUPFAM" id="SSF54909">
    <property type="entry name" value="Dimeric alpha+beta barrel"/>
    <property type="match status" value="1"/>
</dbReference>
<name>A0A4R5CDR1_9ACTN</name>
<dbReference type="InterPro" id="IPR011008">
    <property type="entry name" value="Dimeric_a/b-barrel"/>
</dbReference>
<feature type="domain" description="DUF1330" evidence="1">
    <location>
        <begin position="2"/>
        <end position="96"/>
    </location>
</feature>
<sequence>MTAYAIAHLRDPDEVHPEVLEYMERIQATLDPFSGRFIVHGGAVDVREGDWPGSVVMIEFPSGEDARGWYESDAYQAILPLRADHLEGEVILVEGVGPDHDSAAMAAEIRKGL</sequence>
<dbReference type="PANTHER" id="PTHR41521">
    <property type="match status" value="1"/>
</dbReference>